<evidence type="ECO:0000259" key="1">
    <source>
        <dbReference type="Pfam" id="PF09414"/>
    </source>
</evidence>
<dbReference type="GO" id="GO:0016874">
    <property type="term" value="F:ligase activity"/>
    <property type="evidence" value="ECO:0007669"/>
    <property type="project" value="UniProtKB-KW"/>
</dbReference>
<accession>A0ABU4N5Y2</accession>
<proteinExistence type="predicted"/>
<evidence type="ECO:0000313" key="2">
    <source>
        <dbReference type="EMBL" id="MDX3698440.1"/>
    </source>
</evidence>
<reference evidence="2 3" key="1">
    <citation type="journal article" date="2023" name="Microb. Genom.">
        <title>Mesoterricola silvestris gen. nov., sp. nov., Mesoterricola sediminis sp. nov., Geothrix oryzae sp. nov., Geothrix edaphica sp. nov., Geothrix rubra sp. nov., and Geothrix limicola sp. nov., six novel members of Acidobacteriota isolated from soils.</title>
        <authorList>
            <person name="Weisberg A.J."/>
            <person name="Pearce E."/>
            <person name="Kramer C.G."/>
            <person name="Chang J.H."/>
            <person name="Clarke C.R."/>
        </authorList>
    </citation>
    <scope>NUCLEOTIDE SEQUENCE [LARGE SCALE GENOMIC DNA]</scope>
    <source>
        <strain evidence="2 3">ID09-01A</strain>
    </source>
</reference>
<comment type="caution">
    <text evidence="2">The sequence shown here is derived from an EMBL/GenBank/DDBJ whole genome shotgun (WGS) entry which is preliminary data.</text>
</comment>
<protein>
    <submittedName>
        <fullName evidence="2">RNA ligase family protein</fullName>
    </submittedName>
</protein>
<name>A0ABU4N5Y2_9ACTN</name>
<organism evidence="2 3">
    <name type="scientific">Streptomyces europaeiscabiei</name>
    <dbReference type="NCBI Taxonomy" id="146819"/>
    <lineage>
        <taxon>Bacteria</taxon>
        <taxon>Bacillati</taxon>
        <taxon>Actinomycetota</taxon>
        <taxon>Actinomycetes</taxon>
        <taxon>Kitasatosporales</taxon>
        <taxon>Streptomycetaceae</taxon>
        <taxon>Streptomyces</taxon>
    </lineage>
</organism>
<evidence type="ECO:0000313" key="3">
    <source>
        <dbReference type="Proteomes" id="UP001271274"/>
    </source>
</evidence>
<dbReference type="RefSeq" id="WP_319061405.1">
    <property type="nucleotide sequence ID" value="NZ_JARAYT010000001.1"/>
</dbReference>
<sequence>MTAHEFAPWPKTTRLFRDIVVTEKIDGTNAAIHISALRCEMEEWTEYPPEAWSCVVDGVRYVISAQSRKRIITPGKTTDNYGFAGWVYDNAAALVSLLGEGLHFGEWWGQGIQRGYGLDERRFSLFNTERHGHIQDAYVGAVRVGSVPVLYQGPNDTAAIRTELHCLKTWGSAAVPGFLRPEGVCVYHSASRTVTKVTLDANDAGKWEVDA</sequence>
<keyword evidence="3" id="KW-1185">Reference proteome</keyword>
<dbReference type="SUPFAM" id="SSF56091">
    <property type="entry name" value="DNA ligase/mRNA capping enzyme, catalytic domain"/>
    <property type="match status" value="1"/>
</dbReference>
<dbReference type="EMBL" id="JARAYU010000001">
    <property type="protein sequence ID" value="MDX3698440.1"/>
    <property type="molecule type" value="Genomic_DNA"/>
</dbReference>
<keyword evidence="2" id="KW-0436">Ligase</keyword>
<dbReference type="InterPro" id="IPR021122">
    <property type="entry name" value="RNA_ligase_dom_REL/Rnl2"/>
</dbReference>
<dbReference type="Pfam" id="PF09414">
    <property type="entry name" value="RNA_ligase"/>
    <property type="match status" value="1"/>
</dbReference>
<gene>
    <name evidence="2" type="ORF">PV662_01450</name>
</gene>
<feature type="domain" description="RNA ligase" evidence="1">
    <location>
        <begin position="18"/>
        <end position="196"/>
    </location>
</feature>
<dbReference type="Proteomes" id="UP001271274">
    <property type="component" value="Unassembled WGS sequence"/>
</dbReference>